<feature type="compositionally biased region" description="Basic residues" evidence="1">
    <location>
        <begin position="66"/>
        <end position="85"/>
    </location>
</feature>
<keyword evidence="3" id="KW-1185">Reference proteome</keyword>
<dbReference type="EMBL" id="JARKIE010000077">
    <property type="protein sequence ID" value="KAJ7688679.1"/>
    <property type="molecule type" value="Genomic_DNA"/>
</dbReference>
<accession>A0AAD7GH40</accession>
<feature type="region of interest" description="Disordered" evidence="1">
    <location>
        <begin position="47"/>
        <end position="112"/>
    </location>
</feature>
<protein>
    <submittedName>
        <fullName evidence="2">Uncharacterized protein</fullName>
    </submittedName>
</protein>
<organism evidence="2 3">
    <name type="scientific">Mycena rosella</name>
    <name type="common">Pink bonnet</name>
    <name type="synonym">Agaricus rosellus</name>
    <dbReference type="NCBI Taxonomy" id="1033263"/>
    <lineage>
        <taxon>Eukaryota</taxon>
        <taxon>Fungi</taxon>
        <taxon>Dikarya</taxon>
        <taxon>Basidiomycota</taxon>
        <taxon>Agaricomycotina</taxon>
        <taxon>Agaricomycetes</taxon>
        <taxon>Agaricomycetidae</taxon>
        <taxon>Agaricales</taxon>
        <taxon>Marasmiineae</taxon>
        <taxon>Mycenaceae</taxon>
        <taxon>Mycena</taxon>
    </lineage>
</organism>
<comment type="caution">
    <text evidence="2">The sequence shown here is derived from an EMBL/GenBank/DDBJ whole genome shotgun (WGS) entry which is preliminary data.</text>
</comment>
<name>A0AAD7GH40_MYCRO</name>
<dbReference type="Proteomes" id="UP001221757">
    <property type="component" value="Unassembled WGS sequence"/>
</dbReference>
<gene>
    <name evidence="2" type="ORF">B0H17DRAFT_1180483</name>
</gene>
<sequence>MSGTEAGSPWSVEKDPARFGQAKLFQADFYESITCLQLCDLRLLRPAPPNHPPRPERTQIPNHPQKTPRKSPHCKTCGRPRKGHPLRACETADSSPKKTPTPARATPTSDLIDRLAELDLAERDRKDKRARHQSAQPRLLPSLPSISTATGELLESLKAPGLLDDDGSEYGGEDDYGKREIIIRWREVSSIPGNQGAGPISPESPNLLAEESIPIKKQHVGK</sequence>
<feature type="compositionally biased region" description="Low complexity" evidence="1">
    <location>
        <begin position="97"/>
        <end position="108"/>
    </location>
</feature>
<reference evidence="2" key="1">
    <citation type="submission" date="2023-03" db="EMBL/GenBank/DDBJ databases">
        <title>Massive genome expansion in bonnet fungi (Mycena s.s.) driven by repeated elements and novel gene families across ecological guilds.</title>
        <authorList>
            <consortium name="Lawrence Berkeley National Laboratory"/>
            <person name="Harder C.B."/>
            <person name="Miyauchi S."/>
            <person name="Viragh M."/>
            <person name="Kuo A."/>
            <person name="Thoen E."/>
            <person name="Andreopoulos B."/>
            <person name="Lu D."/>
            <person name="Skrede I."/>
            <person name="Drula E."/>
            <person name="Henrissat B."/>
            <person name="Morin E."/>
            <person name="Kohler A."/>
            <person name="Barry K."/>
            <person name="LaButti K."/>
            <person name="Morin E."/>
            <person name="Salamov A."/>
            <person name="Lipzen A."/>
            <person name="Mereny Z."/>
            <person name="Hegedus B."/>
            <person name="Baldrian P."/>
            <person name="Stursova M."/>
            <person name="Weitz H."/>
            <person name="Taylor A."/>
            <person name="Grigoriev I.V."/>
            <person name="Nagy L.G."/>
            <person name="Martin F."/>
            <person name="Kauserud H."/>
        </authorList>
    </citation>
    <scope>NUCLEOTIDE SEQUENCE</scope>
    <source>
        <strain evidence="2">CBHHK067</strain>
    </source>
</reference>
<evidence type="ECO:0000313" key="2">
    <source>
        <dbReference type="EMBL" id="KAJ7688679.1"/>
    </source>
</evidence>
<dbReference type="AlphaFoldDB" id="A0AAD7GH40"/>
<evidence type="ECO:0000256" key="1">
    <source>
        <dbReference type="SAM" id="MobiDB-lite"/>
    </source>
</evidence>
<proteinExistence type="predicted"/>
<evidence type="ECO:0000313" key="3">
    <source>
        <dbReference type="Proteomes" id="UP001221757"/>
    </source>
</evidence>
<feature type="region of interest" description="Disordered" evidence="1">
    <location>
        <begin position="191"/>
        <end position="222"/>
    </location>
</feature>